<reference evidence="7" key="1">
    <citation type="submission" date="2020-02" db="EMBL/GenBank/DDBJ databases">
        <authorList>
            <person name="Scholz U."/>
            <person name="Mascher M."/>
            <person name="Fiebig A."/>
        </authorList>
    </citation>
    <scope>NUCLEOTIDE SEQUENCE</scope>
</reference>
<keyword evidence="3" id="KW-0812">Transmembrane</keyword>
<dbReference type="EMBL" id="LR743588">
    <property type="protein sequence ID" value="CAA2615312.1"/>
    <property type="molecule type" value="Genomic_DNA"/>
</dbReference>
<keyword evidence="8" id="KW-1185">Reference proteome</keyword>
<dbReference type="InterPro" id="IPR001220">
    <property type="entry name" value="Legume_lectin_dom"/>
</dbReference>
<keyword evidence="3" id="KW-1133">Transmembrane helix</keyword>
<dbReference type="Proteomes" id="UP000663760">
    <property type="component" value="Chromosome 1"/>
</dbReference>
<evidence type="ECO:0000313" key="6">
    <source>
        <dbReference type="EMBL" id="CAA2615312.1"/>
    </source>
</evidence>
<dbReference type="OrthoDB" id="2019747at2759"/>
<dbReference type="EMBL" id="LR746264">
    <property type="protein sequence ID" value="CAA7389826.1"/>
    <property type="molecule type" value="Genomic_DNA"/>
</dbReference>
<accession>A0A7I8K0C7</accession>
<dbReference type="CDD" id="cd06899">
    <property type="entry name" value="lectin_legume_LecRK_Arcelin_ConA"/>
    <property type="match status" value="1"/>
</dbReference>
<proteinExistence type="inferred from homology"/>
<dbReference type="PANTHER" id="PTHR32401:SF16">
    <property type="entry name" value="CONCANAVALIN A-LIKE LECTIN FAMILY PROTEIN"/>
    <property type="match status" value="1"/>
</dbReference>
<dbReference type="InterPro" id="IPR013320">
    <property type="entry name" value="ConA-like_dom_sf"/>
</dbReference>
<name>A0A7I8K0C7_SPIIN</name>
<evidence type="ECO:0000313" key="7">
    <source>
        <dbReference type="EMBL" id="CAA7389826.1"/>
    </source>
</evidence>
<dbReference type="SUPFAM" id="SSF49899">
    <property type="entry name" value="Concanavalin A-like lectins/glucanases"/>
    <property type="match status" value="1"/>
</dbReference>
<comment type="similarity">
    <text evidence="1">Belongs to the leguminous lectin family.</text>
</comment>
<feature type="chain" id="PRO_5045020031" description="Legume lectin domain-containing protein" evidence="4">
    <location>
        <begin position="27"/>
        <end position="349"/>
    </location>
</feature>
<dbReference type="InterPro" id="IPR050258">
    <property type="entry name" value="Leguminous_Lectin"/>
</dbReference>
<evidence type="ECO:0000259" key="5">
    <source>
        <dbReference type="Pfam" id="PF00139"/>
    </source>
</evidence>
<evidence type="ECO:0000256" key="1">
    <source>
        <dbReference type="ARBA" id="ARBA00007606"/>
    </source>
</evidence>
<keyword evidence="3" id="KW-0472">Membrane</keyword>
<dbReference type="PANTHER" id="PTHR32401">
    <property type="entry name" value="CONCANAVALIN A-LIKE LECTIN FAMILY PROTEIN"/>
    <property type="match status" value="1"/>
</dbReference>
<feature type="transmembrane region" description="Helical" evidence="3">
    <location>
        <begin position="282"/>
        <end position="308"/>
    </location>
</feature>
<evidence type="ECO:0000256" key="4">
    <source>
        <dbReference type="SAM" id="SignalP"/>
    </source>
</evidence>
<sequence length="349" mass="37656">MVLSFLFRGSLLSLCLLLSAGRSVLCLVEDASFSFSFQGFQETPGSEAGIALYGDAVVVNSSVRITKPRALSRGRVMYRRRLAFGRKPSFSTYFSFSISPQKGDGLAFLIAPSSVPQESLDGRLFGVSPGVFAVEFDTSMDSEYNDPNGNHVGVDLGSATSVIVGNVSKLSLVLNNGEKLHAWIDYEGDSKILEVCLSKSEFPRPSIPVVSFPVDLSGLIWKNSMTVGIASSSGNSTQTSALFAWNFALKHAAAYLMHSEPLDPRPFFNPPNQPQDHMRRDYLPGVLIGLAFGAVCGAMVIILALFAWTAFMYRRPLGPVEYSVHPVECENEKMAAAAAYLSAGGAVKV</sequence>
<keyword evidence="2" id="KW-0430">Lectin</keyword>
<keyword evidence="4" id="KW-0732">Signal</keyword>
<feature type="domain" description="Legume lectin" evidence="5">
    <location>
        <begin position="33"/>
        <end position="253"/>
    </location>
</feature>
<dbReference type="Pfam" id="PF00139">
    <property type="entry name" value="Lectin_legB"/>
    <property type="match status" value="1"/>
</dbReference>
<gene>
    <name evidence="6" type="ORF">SI7747_01001666</name>
    <name evidence="7" type="ORF">SI8410_01001797</name>
</gene>
<feature type="signal peptide" evidence="4">
    <location>
        <begin position="1"/>
        <end position="26"/>
    </location>
</feature>
<evidence type="ECO:0000256" key="3">
    <source>
        <dbReference type="SAM" id="Phobius"/>
    </source>
</evidence>
<dbReference type="GO" id="GO:0030246">
    <property type="term" value="F:carbohydrate binding"/>
    <property type="evidence" value="ECO:0007669"/>
    <property type="project" value="UniProtKB-KW"/>
</dbReference>
<organism evidence="7 8">
    <name type="scientific">Spirodela intermedia</name>
    <name type="common">Intermediate duckweed</name>
    <dbReference type="NCBI Taxonomy" id="51605"/>
    <lineage>
        <taxon>Eukaryota</taxon>
        <taxon>Viridiplantae</taxon>
        <taxon>Streptophyta</taxon>
        <taxon>Embryophyta</taxon>
        <taxon>Tracheophyta</taxon>
        <taxon>Spermatophyta</taxon>
        <taxon>Magnoliopsida</taxon>
        <taxon>Liliopsida</taxon>
        <taxon>Araceae</taxon>
        <taxon>Lemnoideae</taxon>
        <taxon>Spirodela</taxon>
    </lineage>
</organism>
<evidence type="ECO:0000313" key="8">
    <source>
        <dbReference type="Proteomes" id="UP000663760"/>
    </source>
</evidence>
<dbReference type="Gene3D" id="2.60.120.200">
    <property type="match status" value="1"/>
</dbReference>
<evidence type="ECO:0000256" key="2">
    <source>
        <dbReference type="ARBA" id="ARBA00022734"/>
    </source>
</evidence>
<protein>
    <recommendedName>
        <fullName evidence="5">Legume lectin domain-containing protein</fullName>
    </recommendedName>
</protein>
<dbReference type="AlphaFoldDB" id="A0A7I8K0C7"/>